<dbReference type="Pfam" id="PF13853">
    <property type="entry name" value="7tm_4"/>
    <property type="match status" value="1"/>
</dbReference>
<name>A0A803JZW1_XENTR</name>
<sequence length="323" mass="36451">MNLENKTTDKAILLLGFQMLYAYKIIFFLLVLTFYSLTIIVNVMIVALVSSSPCLHHPMYFFLSNLSISDLILTTTIVPNMLYGLLRRGVTMSIAACITQVQFFGIAIVSECLLLAVMSYDRYLAICNPLQYVLIMSNRHRFQLVIFCWSVSMGVSCVTILLISRLDLCGPNIIYHFFCDFAPILRISCSETFGLEFLQKFFAFTITVLPLVFISVTYVHIIISILKIQSSSGRQKAFSTCSSHLAVVGTFFASLISLYVVPSTGNTLNANKILSLLYTVITPLFNPIIYSLRNLEMRATLGKCLGTFRYSVNRQSFCDTMQW</sequence>
<protein>
    <recommendedName>
        <fullName evidence="14">Olfactory receptor</fullName>
    </recommendedName>
</protein>
<keyword evidence="2 14" id="KW-1003">Cell membrane</keyword>
<keyword evidence="6 14" id="KW-1133">Transmembrane helix</keyword>
<keyword evidence="5 14" id="KW-0552">Olfaction</keyword>
<evidence type="ECO:0000256" key="3">
    <source>
        <dbReference type="ARBA" id="ARBA00022606"/>
    </source>
</evidence>
<comment type="similarity">
    <text evidence="13">Belongs to the G-protein coupled receptor 1 family.</text>
</comment>
<evidence type="ECO:0000256" key="1">
    <source>
        <dbReference type="ARBA" id="ARBA00004651"/>
    </source>
</evidence>
<organism evidence="16">
    <name type="scientific">Xenopus tropicalis</name>
    <name type="common">Western clawed frog</name>
    <name type="synonym">Silurana tropicalis</name>
    <dbReference type="NCBI Taxonomy" id="8364"/>
    <lineage>
        <taxon>Eukaryota</taxon>
        <taxon>Metazoa</taxon>
        <taxon>Chordata</taxon>
        <taxon>Craniata</taxon>
        <taxon>Vertebrata</taxon>
        <taxon>Euteleostomi</taxon>
        <taxon>Amphibia</taxon>
        <taxon>Batrachia</taxon>
        <taxon>Anura</taxon>
        <taxon>Pipoidea</taxon>
        <taxon>Pipidae</taxon>
        <taxon>Xenopodinae</taxon>
        <taxon>Xenopus</taxon>
        <taxon>Silurana</taxon>
    </lineage>
</organism>
<keyword evidence="10 13" id="KW-0675">Receptor</keyword>
<keyword evidence="8 14" id="KW-0472">Membrane</keyword>
<evidence type="ECO:0000256" key="14">
    <source>
        <dbReference type="RuleBase" id="RU363047"/>
    </source>
</evidence>
<dbReference type="PANTHER" id="PTHR24242">
    <property type="entry name" value="G-PROTEIN COUPLED RECEPTOR"/>
    <property type="match status" value="1"/>
</dbReference>
<evidence type="ECO:0000313" key="16">
    <source>
        <dbReference type="Ensembl" id="ENSXETP00000113572"/>
    </source>
</evidence>
<feature type="transmembrane region" description="Helical" evidence="14">
    <location>
        <begin position="60"/>
        <end position="83"/>
    </location>
</feature>
<keyword evidence="9" id="KW-1015">Disulfide bond</keyword>
<evidence type="ECO:0000256" key="10">
    <source>
        <dbReference type="ARBA" id="ARBA00023170"/>
    </source>
</evidence>
<accession>A0A803JZW1</accession>
<evidence type="ECO:0000256" key="9">
    <source>
        <dbReference type="ARBA" id="ARBA00023157"/>
    </source>
</evidence>
<dbReference type="InterPro" id="IPR050939">
    <property type="entry name" value="Olfactory_GPCR1"/>
</dbReference>
<evidence type="ECO:0000256" key="6">
    <source>
        <dbReference type="ARBA" id="ARBA00022989"/>
    </source>
</evidence>
<dbReference type="GO" id="GO:0004984">
    <property type="term" value="F:olfactory receptor activity"/>
    <property type="evidence" value="ECO:0007669"/>
    <property type="project" value="InterPro"/>
</dbReference>
<evidence type="ECO:0000256" key="11">
    <source>
        <dbReference type="ARBA" id="ARBA00023180"/>
    </source>
</evidence>
<dbReference type="GeneTree" id="ENSGT01150000286948"/>
<dbReference type="PROSITE" id="PS00237">
    <property type="entry name" value="G_PROTEIN_RECEP_F1_1"/>
    <property type="match status" value="1"/>
</dbReference>
<dbReference type="GO" id="GO:0004930">
    <property type="term" value="F:G protein-coupled receptor activity"/>
    <property type="evidence" value="ECO:0007669"/>
    <property type="project" value="UniProtKB-KW"/>
</dbReference>
<keyword evidence="11" id="KW-0325">Glycoprotein</keyword>
<evidence type="ECO:0000256" key="7">
    <source>
        <dbReference type="ARBA" id="ARBA00023040"/>
    </source>
</evidence>
<dbReference type="GO" id="GO:0005886">
    <property type="term" value="C:plasma membrane"/>
    <property type="evidence" value="ECO:0007669"/>
    <property type="project" value="UniProtKB-SubCell"/>
</dbReference>
<feature type="transmembrane region" description="Helical" evidence="14">
    <location>
        <begin position="238"/>
        <end position="261"/>
    </location>
</feature>
<dbReference type="PRINTS" id="PR00245">
    <property type="entry name" value="OLFACTORYR"/>
</dbReference>
<proteinExistence type="inferred from homology"/>
<dbReference type="InterPro" id="IPR000276">
    <property type="entry name" value="GPCR_Rhodpsn"/>
</dbReference>
<feature type="domain" description="G-protein coupled receptors family 1 profile" evidence="15">
    <location>
        <begin position="41"/>
        <end position="290"/>
    </location>
</feature>
<evidence type="ECO:0000259" key="15">
    <source>
        <dbReference type="PROSITE" id="PS50262"/>
    </source>
</evidence>
<dbReference type="PRINTS" id="PR00237">
    <property type="entry name" value="GPCRRHODOPSN"/>
</dbReference>
<dbReference type="PANTHER" id="PTHR24242:SF390">
    <property type="entry name" value="OLFACTORY RECEPTOR"/>
    <property type="match status" value="1"/>
</dbReference>
<evidence type="ECO:0000256" key="5">
    <source>
        <dbReference type="ARBA" id="ARBA00022725"/>
    </source>
</evidence>
<evidence type="ECO:0000256" key="8">
    <source>
        <dbReference type="ARBA" id="ARBA00023136"/>
    </source>
</evidence>
<reference evidence="16" key="1">
    <citation type="journal article" date="2010" name="Science">
        <title>The genome of the Western clawed frog Xenopus tropicalis.</title>
        <authorList>
            <person name="Hellsten U."/>
            <person name="Harland R.M."/>
            <person name="Gilchrist M.J."/>
            <person name="Hendrix D."/>
            <person name="Jurka J."/>
            <person name="Kapitonov V."/>
            <person name="Ovcharenko I."/>
            <person name="Putnam N.H."/>
            <person name="Shu S."/>
            <person name="Taher L."/>
            <person name="Blitz I.L."/>
            <person name="Blumberg B."/>
            <person name="Dichmann D.S."/>
            <person name="Dubchak I."/>
            <person name="Amaya E."/>
            <person name="Detter J.C."/>
            <person name="Fletcher R."/>
            <person name="Gerhard D.S."/>
            <person name="Goodstein D."/>
            <person name="Graves T."/>
            <person name="Grigoriev I.V."/>
            <person name="Grimwood J."/>
            <person name="Kawashima T."/>
            <person name="Lindquist E."/>
            <person name="Lucas S.M."/>
            <person name="Mead P.E."/>
            <person name="Mitros T."/>
            <person name="Ogino H."/>
            <person name="Ohta Y."/>
            <person name="Poliakov A.V."/>
            <person name="Pollet N."/>
            <person name="Robert J."/>
            <person name="Salamov A."/>
            <person name="Sater A.K."/>
            <person name="Schmutz J."/>
            <person name="Terry A."/>
            <person name="Vize P.D."/>
            <person name="Warren W.C."/>
            <person name="Wells D."/>
            <person name="Wills A."/>
            <person name="Wilson R.K."/>
            <person name="Zimmerman L.B."/>
            <person name="Zorn A.M."/>
            <person name="Grainger R."/>
            <person name="Grammer T."/>
            <person name="Khokha M.K."/>
            <person name="Richardson P.M."/>
            <person name="Rokhsar D.S."/>
        </authorList>
    </citation>
    <scope>NUCLEOTIDE SEQUENCE [LARGE SCALE GENOMIC DNA]</scope>
    <source>
        <strain evidence="16">Nigerian</strain>
    </source>
</reference>
<keyword evidence="4 13" id="KW-0812">Transmembrane</keyword>
<dbReference type="InParanoid" id="A0A803JZW1"/>
<evidence type="ECO:0000256" key="2">
    <source>
        <dbReference type="ARBA" id="ARBA00022475"/>
    </source>
</evidence>
<dbReference type="Ensembl" id="ENSXETT00000118501">
    <property type="protein sequence ID" value="ENSXETP00000113572"/>
    <property type="gene ID" value="ENSXETG00000046127"/>
</dbReference>
<evidence type="ECO:0000256" key="4">
    <source>
        <dbReference type="ARBA" id="ARBA00022692"/>
    </source>
</evidence>
<dbReference type="AlphaFoldDB" id="A0A803JZW1"/>
<keyword evidence="3 14" id="KW-0716">Sensory transduction</keyword>
<dbReference type="InterPro" id="IPR000725">
    <property type="entry name" value="Olfact_rcpt"/>
</dbReference>
<feature type="transmembrane region" description="Helical" evidence="14">
    <location>
        <begin position="103"/>
        <end position="123"/>
    </location>
</feature>
<dbReference type="InterPro" id="IPR017452">
    <property type="entry name" value="GPCR_Rhodpsn_7TM"/>
</dbReference>
<feature type="transmembrane region" description="Helical" evidence="14">
    <location>
        <begin position="273"/>
        <end position="292"/>
    </location>
</feature>
<keyword evidence="12 13" id="KW-0807">Transducer</keyword>
<reference evidence="16" key="2">
    <citation type="submission" date="2021-03" db="UniProtKB">
        <authorList>
            <consortium name="Ensembl"/>
        </authorList>
    </citation>
    <scope>IDENTIFICATION</scope>
</reference>
<dbReference type="SUPFAM" id="SSF81321">
    <property type="entry name" value="Family A G protein-coupled receptor-like"/>
    <property type="match status" value="1"/>
</dbReference>
<feature type="transmembrane region" description="Helical" evidence="14">
    <location>
        <begin position="201"/>
        <end position="226"/>
    </location>
</feature>
<feature type="transmembrane region" description="Helical" evidence="14">
    <location>
        <begin position="144"/>
        <end position="163"/>
    </location>
</feature>
<feature type="transmembrane region" description="Helical" evidence="14">
    <location>
        <begin position="20"/>
        <end position="48"/>
    </location>
</feature>
<dbReference type="FunFam" id="1.20.1070.10:FF:000010">
    <property type="entry name" value="Olfactory receptor"/>
    <property type="match status" value="1"/>
</dbReference>
<comment type="subcellular location">
    <subcellularLocation>
        <location evidence="1 14">Cell membrane</location>
        <topology evidence="1 14">Multi-pass membrane protein</topology>
    </subcellularLocation>
</comment>
<evidence type="ECO:0000256" key="13">
    <source>
        <dbReference type="RuleBase" id="RU000688"/>
    </source>
</evidence>
<keyword evidence="7 13" id="KW-0297">G-protein coupled receptor</keyword>
<dbReference type="PROSITE" id="PS50262">
    <property type="entry name" value="G_PROTEIN_RECEP_F1_2"/>
    <property type="match status" value="1"/>
</dbReference>
<evidence type="ECO:0000256" key="12">
    <source>
        <dbReference type="ARBA" id="ARBA00023224"/>
    </source>
</evidence>
<dbReference type="Gene3D" id="1.20.1070.10">
    <property type="entry name" value="Rhodopsin 7-helix transmembrane proteins"/>
    <property type="match status" value="1"/>
</dbReference>